<proteinExistence type="predicted"/>
<protein>
    <submittedName>
        <fullName evidence="1">Uncharacterized protein</fullName>
    </submittedName>
</protein>
<reference evidence="2" key="1">
    <citation type="journal article" date="2019" name="Int. J. Syst. Evol. Microbiol.">
        <title>The Global Catalogue of Microorganisms (GCM) 10K type strain sequencing project: providing services to taxonomists for standard genome sequencing and annotation.</title>
        <authorList>
            <consortium name="The Broad Institute Genomics Platform"/>
            <consortium name="The Broad Institute Genome Sequencing Center for Infectious Disease"/>
            <person name="Wu L."/>
            <person name="Ma J."/>
        </authorList>
    </citation>
    <scope>NUCLEOTIDE SEQUENCE [LARGE SCALE GENOMIC DNA]</scope>
    <source>
        <strain evidence="2">CCM 7526</strain>
    </source>
</reference>
<dbReference type="Proteomes" id="UP001597183">
    <property type="component" value="Unassembled WGS sequence"/>
</dbReference>
<sequence length="113" mass="12417">MRRDAGTVLRAGEALLGDQEEFTREQVAYLVALAFESGIRFASTYAQGEMLASWAAHHVAPPTRQERIAAELAAVDRAARTRAEREGRPYRLYRGGAVDWETGASIRRLGAVA</sequence>
<accession>A0ABW4A9F0</accession>
<keyword evidence="2" id="KW-1185">Reference proteome</keyword>
<organism evidence="1 2">
    <name type="scientific">Actinoplanes sichuanensis</name>
    <dbReference type="NCBI Taxonomy" id="512349"/>
    <lineage>
        <taxon>Bacteria</taxon>
        <taxon>Bacillati</taxon>
        <taxon>Actinomycetota</taxon>
        <taxon>Actinomycetes</taxon>
        <taxon>Micromonosporales</taxon>
        <taxon>Micromonosporaceae</taxon>
        <taxon>Actinoplanes</taxon>
    </lineage>
</organism>
<evidence type="ECO:0000313" key="1">
    <source>
        <dbReference type="EMBL" id="MFD1366935.1"/>
    </source>
</evidence>
<gene>
    <name evidence="1" type="ORF">ACFQ5G_16405</name>
</gene>
<comment type="caution">
    <text evidence="1">The sequence shown here is derived from an EMBL/GenBank/DDBJ whole genome shotgun (WGS) entry which is preliminary data.</text>
</comment>
<dbReference type="EMBL" id="JBHTMK010000019">
    <property type="protein sequence ID" value="MFD1366935.1"/>
    <property type="molecule type" value="Genomic_DNA"/>
</dbReference>
<evidence type="ECO:0000313" key="2">
    <source>
        <dbReference type="Proteomes" id="UP001597183"/>
    </source>
</evidence>
<dbReference type="RefSeq" id="WP_317787815.1">
    <property type="nucleotide sequence ID" value="NZ_AP028461.1"/>
</dbReference>
<name>A0ABW4A9F0_9ACTN</name>